<dbReference type="Proteomes" id="UP000324241">
    <property type="component" value="Unassembled WGS sequence"/>
</dbReference>
<comment type="similarity">
    <text evidence="2">Belongs to the fungal hydrophobin family.</text>
</comment>
<dbReference type="EMBL" id="QUQM01000005">
    <property type="protein sequence ID" value="KAA8643039.1"/>
    <property type="molecule type" value="Genomic_DNA"/>
</dbReference>
<evidence type="ECO:0000313" key="4">
    <source>
        <dbReference type="EMBL" id="KAA8643039.1"/>
    </source>
</evidence>
<name>A0A5M9MEW1_9EURO</name>
<dbReference type="Pfam" id="PF01185">
    <property type="entry name" value="Hydrophobin"/>
    <property type="match status" value="1"/>
</dbReference>
<protein>
    <recommendedName>
        <fullName evidence="2">Hydrophobin</fullName>
    </recommendedName>
</protein>
<sequence>MLLPNQILTLGLLTTAAIAFPFTSRSASPTSSNYNIKANSTSVDPVLASLIAASATETSDMSTCPLTHPTKQCCASITEMAGDITKELGELVPILSEVKVSSILSLQCRSMDPNSPNESCTDDVVCCTGMEDTESAIFKTCKTWDEAITSKKKALDHNNSRQQQYSSAVAATPTSNLHRPTP</sequence>
<evidence type="ECO:0000313" key="5">
    <source>
        <dbReference type="Proteomes" id="UP000324241"/>
    </source>
</evidence>
<keyword evidence="1 2" id="KW-1015">Disulfide bond</keyword>
<feature type="signal peptide" evidence="2">
    <location>
        <begin position="1"/>
        <end position="19"/>
    </location>
</feature>
<dbReference type="AlphaFoldDB" id="A0A5M9MEW1"/>
<comment type="subcellular location">
    <subcellularLocation>
        <location evidence="2">Secreted</location>
        <location evidence="2">Cell wall</location>
    </subcellularLocation>
</comment>
<feature type="region of interest" description="Disordered" evidence="3">
    <location>
        <begin position="154"/>
        <end position="182"/>
    </location>
</feature>
<organism evidence="4 5">
    <name type="scientific">Aspergillus tanneri</name>
    <dbReference type="NCBI Taxonomy" id="1220188"/>
    <lineage>
        <taxon>Eukaryota</taxon>
        <taxon>Fungi</taxon>
        <taxon>Dikarya</taxon>
        <taxon>Ascomycota</taxon>
        <taxon>Pezizomycotina</taxon>
        <taxon>Eurotiomycetes</taxon>
        <taxon>Eurotiomycetidae</taxon>
        <taxon>Eurotiales</taxon>
        <taxon>Aspergillaceae</taxon>
        <taxon>Aspergillus</taxon>
        <taxon>Aspergillus subgen. Circumdati</taxon>
    </lineage>
</organism>
<evidence type="ECO:0000256" key="2">
    <source>
        <dbReference type="RuleBase" id="RU365009"/>
    </source>
</evidence>
<dbReference type="GO" id="GO:0009277">
    <property type="term" value="C:fungal-type cell wall"/>
    <property type="evidence" value="ECO:0007669"/>
    <property type="project" value="InterPro"/>
</dbReference>
<evidence type="ECO:0000256" key="1">
    <source>
        <dbReference type="ARBA" id="ARBA00023157"/>
    </source>
</evidence>
<keyword evidence="2" id="KW-0964">Secreted</keyword>
<keyword evidence="2" id="KW-0134">Cell wall</keyword>
<keyword evidence="2" id="KW-0732">Signal</keyword>
<dbReference type="RefSeq" id="XP_033422401.1">
    <property type="nucleotide sequence ID" value="XM_033574383.1"/>
</dbReference>
<proteinExistence type="inferred from homology"/>
<dbReference type="InterPro" id="IPR001338">
    <property type="entry name" value="Class_I_Hydrophobin"/>
</dbReference>
<feature type="compositionally biased region" description="Polar residues" evidence="3">
    <location>
        <begin position="160"/>
        <end position="182"/>
    </location>
</feature>
<feature type="chain" id="PRO_5041019027" description="Hydrophobin" evidence="2">
    <location>
        <begin position="20"/>
        <end position="182"/>
    </location>
</feature>
<gene>
    <name evidence="4" type="ORF">ATNIH1004_009801</name>
</gene>
<accession>A0A5M9MEW1</accession>
<reference evidence="4 5" key="1">
    <citation type="submission" date="2019-08" db="EMBL/GenBank/DDBJ databases">
        <title>The genome sequence of a newly discovered highly antifungal drug resistant Aspergillus species, Aspergillus tanneri NIH 1004.</title>
        <authorList>
            <person name="Mounaud S."/>
            <person name="Singh I."/>
            <person name="Joardar V."/>
            <person name="Pakala S."/>
            <person name="Pakala S."/>
            <person name="Venepally P."/>
            <person name="Chung J.K."/>
            <person name="Losada L."/>
            <person name="Nierman W.C."/>
        </authorList>
    </citation>
    <scope>NUCLEOTIDE SEQUENCE [LARGE SCALE GENOMIC DNA]</scope>
    <source>
        <strain evidence="4 5">NIH1004</strain>
    </source>
</reference>
<dbReference type="GeneID" id="54332503"/>
<comment type="caution">
    <text evidence="4">The sequence shown here is derived from an EMBL/GenBank/DDBJ whole genome shotgun (WGS) entry which is preliminary data.</text>
</comment>
<dbReference type="GO" id="GO:0005199">
    <property type="term" value="F:structural constituent of cell wall"/>
    <property type="evidence" value="ECO:0007669"/>
    <property type="project" value="InterPro"/>
</dbReference>
<dbReference type="OrthoDB" id="4292214at2759"/>
<evidence type="ECO:0000256" key="3">
    <source>
        <dbReference type="SAM" id="MobiDB-lite"/>
    </source>
</evidence>